<organism evidence="2 3">
    <name type="scientific">Actinomadura soli</name>
    <dbReference type="NCBI Taxonomy" id="2508997"/>
    <lineage>
        <taxon>Bacteria</taxon>
        <taxon>Bacillati</taxon>
        <taxon>Actinomycetota</taxon>
        <taxon>Actinomycetes</taxon>
        <taxon>Streptosporangiales</taxon>
        <taxon>Thermomonosporaceae</taxon>
        <taxon>Actinomadura</taxon>
    </lineage>
</organism>
<feature type="transmembrane region" description="Helical" evidence="1">
    <location>
        <begin position="45"/>
        <end position="64"/>
    </location>
</feature>
<dbReference type="OrthoDB" id="3544318at2"/>
<dbReference type="RefSeq" id="WP_138644953.1">
    <property type="nucleotide sequence ID" value="NZ_VCKW01000041.1"/>
</dbReference>
<comment type="caution">
    <text evidence="2">The sequence shown here is derived from an EMBL/GenBank/DDBJ whole genome shotgun (WGS) entry which is preliminary data.</text>
</comment>
<evidence type="ECO:0000256" key="1">
    <source>
        <dbReference type="SAM" id="Phobius"/>
    </source>
</evidence>
<dbReference type="Proteomes" id="UP000309174">
    <property type="component" value="Unassembled WGS sequence"/>
</dbReference>
<proteinExistence type="predicted"/>
<sequence length="66" mass="6865">MLEQTPRPEDEGAQPDNDAAVSRLMAVANTALVGIPAAYATTGSVTITAITTVAAFGFVALARFRR</sequence>
<keyword evidence="1" id="KW-1133">Transmembrane helix</keyword>
<keyword evidence="1" id="KW-0812">Transmembrane</keyword>
<dbReference type="EMBL" id="VCKW01000041">
    <property type="protein sequence ID" value="TMR03402.1"/>
    <property type="molecule type" value="Genomic_DNA"/>
</dbReference>
<evidence type="ECO:0000313" key="2">
    <source>
        <dbReference type="EMBL" id="TMR03402.1"/>
    </source>
</evidence>
<protein>
    <submittedName>
        <fullName evidence="2">Uncharacterized protein</fullName>
    </submittedName>
</protein>
<gene>
    <name evidence="2" type="ORF">ETD83_10880</name>
</gene>
<evidence type="ECO:0000313" key="3">
    <source>
        <dbReference type="Proteomes" id="UP000309174"/>
    </source>
</evidence>
<keyword evidence="3" id="KW-1185">Reference proteome</keyword>
<keyword evidence="1" id="KW-0472">Membrane</keyword>
<name>A0A5C4JF56_9ACTN</name>
<dbReference type="AlphaFoldDB" id="A0A5C4JF56"/>
<reference evidence="2 3" key="1">
    <citation type="submission" date="2019-05" db="EMBL/GenBank/DDBJ databases">
        <title>Draft genome sequence of Actinomadura sp. 14C53.</title>
        <authorList>
            <person name="Saricaoglu S."/>
            <person name="Isik K."/>
        </authorList>
    </citation>
    <scope>NUCLEOTIDE SEQUENCE [LARGE SCALE GENOMIC DNA]</scope>
    <source>
        <strain evidence="2 3">14C53</strain>
    </source>
</reference>
<accession>A0A5C4JF56</accession>